<keyword evidence="3" id="KW-1133">Transmembrane helix</keyword>
<dbReference type="SUPFAM" id="SSF81606">
    <property type="entry name" value="PP2C-like"/>
    <property type="match status" value="1"/>
</dbReference>
<dbReference type="Pfam" id="PF07228">
    <property type="entry name" value="SpoIIE"/>
    <property type="match status" value="1"/>
</dbReference>
<protein>
    <submittedName>
        <fullName evidence="5">Serine/threonine-protein phosphatase</fullName>
    </submittedName>
</protein>
<evidence type="ECO:0000256" key="1">
    <source>
        <dbReference type="ARBA" id="ARBA00022801"/>
    </source>
</evidence>
<dbReference type="RefSeq" id="WP_208875558.1">
    <property type="nucleotide sequence ID" value="NZ_CP031320.1"/>
</dbReference>
<dbReference type="InterPro" id="IPR036457">
    <property type="entry name" value="PPM-type-like_dom_sf"/>
</dbReference>
<name>A0A345XJG7_9ACTN</name>
<feature type="compositionally biased region" description="Basic and acidic residues" evidence="2">
    <location>
        <begin position="230"/>
        <end position="241"/>
    </location>
</feature>
<evidence type="ECO:0000256" key="2">
    <source>
        <dbReference type="SAM" id="MobiDB-lite"/>
    </source>
</evidence>
<proteinExistence type="predicted"/>
<organism evidence="5 6">
    <name type="scientific">Streptomyces armeniacus</name>
    <dbReference type="NCBI Taxonomy" id="83291"/>
    <lineage>
        <taxon>Bacteria</taxon>
        <taxon>Bacillati</taxon>
        <taxon>Actinomycetota</taxon>
        <taxon>Actinomycetes</taxon>
        <taxon>Kitasatosporales</taxon>
        <taxon>Streptomycetaceae</taxon>
        <taxon>Streptomyces</taxon>
    </lineage>
</organism>
<keyword evidence="3" id="KW-0812">Transmembrane</keyword>
<dbReference type="KEGG" id="sarm:DVA86_03095"/>
<keyword evidence="6" id="KW-1185">Reference proteome</keyword>
<dbReference type="SMART" id="SM00331">
    <property type="entry name" value="PP2C_SIG"/>
    <property type="match status" value="1"/>
</dbReference>
<sequence length="390" mass="41901">MYGIRGETGKESAVEDERHELVSQVLPWVLIIAVATVELIRDHTDVRMIGVGSLATPAPALAAIGGRPRTVLMVSVAAVAVTAYVAIDRHLTAVGAVLLVSATSVYASVVRRRGAARLSQVQRVAETAQLALLRRMPRRVGELRLAARYVAAETEARIGGDLYEAVVRPRDTRLIIGDVRGKGLPAIRTSAAVLGAFREAAQYEPTLSRIATRCSEAVARLDEGAGEESDGQRETGGREAYGEGEADPEGAEHFVTAVVVEIEGPVLRMVNLGHPPPLLLTADGTRFVQVPEPVPPLGLAHQHFDDFPVRVQAWQPGDRLLLYTDGIEEARDADGRFFPLVRRVDALRDEPTPALPDALLGAVSEHAGGRLRDDAAIVVVEWSPDGVHEP</sequence>
<dbReference type="InterPro" id="IPR001932">
    <property type="entry name" value="PPM-type_phosphatase-like_dom"/>
</dbReference>
<evidence type="ECO:0000313" key="6">
    <source>
        <dbReference type="Proteomes" id="UP000254425"/>
    </source>
</evidence>
<evidence type="ECO:0000256" key="3">
    <source>
        <dbReference type="SAM" id="Phobius"/>
    </source>
</evidence>
<dbReference type="EMBL" id="CP031320">
    <property type="protein sequence ID" value="AXK31783.1"/>
    <property type="molecule type" value="Genomic_DNA"/>
</dbReference>
<evidence type="ECO:0000313" key="5">
    <source>
        <dbReference type="EMBL" id="AXK31783.1"/>
    </source>
</evidence>
<reference evidence="5 6" key="1">
    <citation type="submission" date="2018-07" db="EMBL/GenBank/DDBJ databases">
        <title>Draft genome of the type strain Streptomyces armeniacus ATCC 15676.</title>
        <authorList>
            <person name="Labana P."/>
            <person name="Gosse J.T."/>
            <person name="Boddy C.N."/>
        </authorList>
    </citation>
    <scope>NUCLEOTIDE SEQUENCE [LARGE SCALE GENOMIC DNA]</scope>
    <source>
        <strain evidence="5 6">ATCC 15676</strain>
    </source>
</reference>
<dbReference type="GO" id="GO:0016791">
    <property type="term" value="F:phosphatase activity"/>
    <property type="evidence" value="ECO:0007669"/>
    <property type="project" value="TreeGrafter"/>
</dbReference>
<keyword evidence="1" id="KW-0378">Hydrolase</keyword>
<dbReference type="PANTHER" id="PTHR43156">
    <property type="entry name" value="STAGE II SPORULATION PROTEIN E-RELATED"/>
    <property type="match status" value="1"/>
</dbReference>
<dbReference type="AlphaFoldDB" id="A0A345XJG7"/>
<gene>
    <name evidence="5" type="ORF">DVA86_03095</name>
</gene>
<feature type="region of interest" description="Disordered" evidence="2">
    <location>
        <begin position="222"/>
        <end position="248"/>
    </location>
</feature>
<feature type="domain" description="PPM-type phosphatase" evidence="4">
    <location>
        <begin position="143"/>
        <end position="382"/>
    </location>
</feature>
<evidence type="ECO:0000259" key="4">
    <source>
        <dbReference type="SMART" id="SM00331"/>
    </source>
</evidence>
<feature type="transmembrane region" description="Helical" evidence="3">
    <location>
        <begin position="93"/>
        <end position="110"/>
    </location>
</feature>
<dbReference type="Gene3D" id="3.60.40.10">
    <property type="entry name" value="PPM-type phosphatase domain"/>
    <property type="match status" value="1"/>
</dbReference>
<feature type="transmembrane region" description="Helical" evidence="3">
    <location>
        <begin position="71"/>
        <end position="87"/>
    </location>
</feature>
<accession>A0A345XJG7</accession>
<dbReference type="PANTHER" id="PTHR43156:SF2">
    <property type="entry name" value="STAGE II SPORULATION PROTEIN E"/>
    <property type="match status" value="1"/>
</dbReference>
<dbReference type="Proteomes" id="UP000254425">
    <property type="component" value="Chromosome"/>
</dbReference>
<dbReference type="InterPro" id="IPR052016">
    <property type="entry name" value="Bact_Sigma-Reg"/>
</dbReference>
<keyword evidence="3" id="KW-0472">Membrane</keyword>